<organism evidence="3 4">
    <name type="scientific">Lentzea rhizosphaerae</name>
    <dbReference type="NCBI Taxonomy" id="2041025"/>
    <lineage>
        <taxon>Bacteria</taxon>
        <taxon>Bacillati</taxon>
        <taxon>Actinomycetota</taxon>
        <taxon>Actinomycetes</taxon>
        <taxon>Pseudonocardiales</taxon>
        <taxon>Pseudonocardiaceae</taxon>
        <taxon>Lentzea</taxon>
    </lineage>
</organism>
<feature type="domain" description="AB hydrolase-1" evidence="2">
    <location>
        <begin position="21"/>
        <end position="246"/>
    </location>
</feature>
<evidence type="ECO:0000256" key="1">
    <source>
        <dbReference type="ARBA" id="ARBA00022801"/>
    </source>
</evidence>
<dbReference type="Pfam" id="PF12697">
    <property type="entry name" value="Abhydrolase_6"/>
    <property type="match status" value="1"/>
</dbReference>
<keyword evidence="1 3" id="KW-0378">Hydrolase</keyword>
<dbReference type="RefSeq" id="WP_382377317.1">
    <property type="nucleotide sequence ID" value="NZ_JBHRZI010000027.1"/>
</dbReference>
<comment type="caution">
    <text evidence="3">The sequence shown here is derived from an EMBL/GenBank/DDBJ whole genome shotgun (WGS) entry which is preliminary data.</text>
</comment>
<dbReference type="InterPro" id="IPR050266">
    <property type="entry name" value="AB_hydrolase_sf"/>
</dbReference>
<dbReference type="InterPro" id="IPR029058">
    <property type="entry name" value="AB_hydrolase_fold"/>
</dbReference>
<accession>A0ABV8C1B5</accession>
<evidence type="ECO:0000313" key="3">
    <source>
        <dbReference type="EMBL" id="MFC3895785.1"/>
    </source>
</evidence>
<dbReference type="InterPro" id="IPR000073">
    <property type="entry name" value="AB_hydrolase_1"/>
</dbReference>
<protein>
    <submittedName>
        <fullName evidence="3">Alpha/beta fold hydrolase</fullName>
    </submittedName>
</protein>
<evidence type="ECO:0000313" key="4">
    <source>
        <dbReference type="Proteomes" id="UP001595690"/>
    </source>
</evidence>
<dbReference type="PANTHER" id="PTHR43798:SF31">
    <property type="entry name" value="AB HYDROLASE SUPERFAMILY PROTEIN YCLE"/>
    <property type="match status" value="1"/>
</dbReference>
<evidence type="ECO:0000259" key="2">
    <source>
        <dbReference type="Pfam" id="PF12697"/>
    </source>
</evidence>
<keyword evidence="4" id="KW-1185">Reference proteome</keyword>
<dbReference type="GO" id="GO:0016787">
    <property type="term" value="F:hydrolase activity"/>
    <property type="evidence" value="ECO:0007669"/>
    <property type="project" value="UniProtKB-KW"/>
</dbReference>
<name>A0ABV8C1B5_9PSEU</name>
<dbReference type="Gene3D" id="3.40.50.1820">
    <property type="entry name" value="alpha/beta hydrolase"/>
    <property type="match status" value="1"/>
</dbReference>
<gene>
    <name evidence="3" type="ORF">ACFOWZ_30270</name>
</gene>
<reference evidence="4" key="1">
    <citation type="journal article" date="2019" name="Int. J. Syst. Evol. Microbiol.">
        <title>The Global Catalogue of Microorganisms (GCM) 10K type strain sequencing project: providing services to taxonomists for standard genome sequencing and annotation.</title>
        <authorList>
            <consortium name="The Broad Institute Genomics Platform"/>
            <consortium name="The Broad Institute Genome Sequencing Center for Infectious Disease"/>
            <person name="Wu L."/>
            <person name="Ma J."/>
        </authorList>
    </citation>
    <scope>NUCLEOTIDE SEQUENCE [LARGE SCALE GENOMIC DNA]</scope>
    <source>
        <strain evidence="4">CGMCC 4.7405</strain>
    </source>
</reference>
<proteinExistence type="predicted"/>
<dbReference type="SUPFAM" id="SSF53474">
    <property type="entry name" value="alpha/beta-Hydrolases"/>
    <property type="match status" value="1"/>
</dbReference>
<dbReference type="EMBL" id="JBHRZI010000027">
    <property type="protein sequence ID" value="MFC3895785.1"/>
    <property type="molecule type" value="Genomic_DNA"/>
</dbReference>
<dbReference type="PANTHER" id="PTHR43798">
    <property type="entry name" value="MONOACYLGLYCEROL LIPASE"/>
    <property type="match status" value="1"/>
</dbReference>
<dbReference type="Proteomes" id="UP001595690">
    <property type="component" value="Unassembled WGS sequence"/>
</dbReference>
<sequence>MVEDFALHLVSDGPGDAPPFVLTSGLGGAIADWDAVTRLLVPRARVLRFDRPGNGSSVPSREPVTLRREVAVLDAVLDAAGGPAVLVGHSLAGLHVEGYARLRPARVRGVVLVDPSLVPPGVGRPFDVGALVATAFVRCGLTALAARCAGPLLRLAGRPPVRAAVVAELAAYPEMAAELDAVRGAHPLPDVPWQVLTAGEALGRFPRRVLAAHESMAGLSPRGVHRVVPGSTHMMQLDEPEVVAEAALRCLASR</sequence>